<dbReference type="Gene3D" id="1.10.1740.10">
    <property type="match status" value="1"/>
</dbReference>
<dbReference type="GO" id="GO:0016987">
    <property type="term" value="F:sigma factor activity"/>
    <property type="evidence" value="ECO:0007669"/>
    <property type="project" value="UniProtKB-KW"/>
</dbReference>
<dbReference type="InterPro" id="IPR007627">
    <property type="entry name" value="RNA_pol_sigma70_r2"/>
</dbReference>
<keyword evidence="4" id="KW-0238">DNA-binding</keyword>
<evidence type="ECO:0000313" key="8">
    <source>
        <dbReference type="EMBL" id="ARQ00855.1"/>
    </source>
</evidence>
<dbReference type="InterPro" id="IPR013324">
    <property type="entry name" value="RNA_pol_sigma_r3/r4-like"/>
</dbReference>
<dbReference type="PANTHER" id="PTHR43133">
    <property type="entry name" value="RNA POLYMERASE ECF-TYPE SIGMA FACTO"/>
    <property type="match status" value="1"/>
</dbReference>
<dbReference type="NCBIfam" id="NF009191">
    <property type="entry name" value="PRK12539.1"/>
    <property type="match status" value="1"/>
</dbReference>
<feature type="domain" description="RNA polymerase sigma factor 70 region 4 type 2" evidence="7">
    <location>
        <begin position="122"/>
        <end position="173"/>
    </location>
</feature>
<dbReference type="Pfam" id="PF04542">
    <property type="entry name" value="Sigma70_r2"/>
    <property type="match status" value="1"/>
</dbReference>
<keyword evidence="2" id="KW-0805">Transcription regulation</keyword>
<dbReference type="GO" id="GO:0006352">
    <property type="term" value="P:DNA-templated transcription initiation"/>
    <property type="evidence" value="ECO:0007669"/>
    <property type="project" value="InterPro"/>
</dbReference>
<accession>A0A1W6ZVT2</accession>
<dbReference type="PANTHER" id="PTHR43133:SF58">
    <property type="entry name" value="ECF RNA POLYMERASE SIGMA FACTOR SIGD"/>
    <property type="match status" value="1"/>
</dbReference>
<dbReference type="InterPro" id="IPR039425">
    <property type="entry name" value="RNA_pol_sigma-70-like"/>
</dbReference>
<dbReference type="STRING" id="1235591.CAK95_18485"/>
<keyword evidence="5" id="KW-0804">Transcription</keyword>
<evidence type="ECO:0000256" key="3">
    <source>
        <dbReference type="ARBA" id="ARBA00023082"/>
    </source>
</evidence>
<dbReference type="KEGG" id="psin:CAK95_18485"/>
<dbReference type="RefSeq" id="WP_183044150.1">
    <property type="nucleotide sequence ID" value="NZ_CP021112.1"/>
</dbReference>
<gene>
    <name evidence="8" type="ORF">CAK95_18485</name>
</gene>
<dbReference type="AlphaFoldDB" id="A0A1W6ZVT2"/>
<proteinExistence type="inferred from homology"/>
<dbReference type="Gene3D" id="1.10.10.10">
    <property type="entry name" value="Winged helix-like DNA-binding domain superfamily/Winged helix DNA-binding domain"/>
    <property type="match status" value="1"/>
</dbReference>
<evidence type="ECO:0000313" key="9">
    <source>
        <dbReference type="Proteomes" id="UP000194137"/>
    </source>
</evidence>
<keyword evidence="3" id="KW-0731">Sigma factor</keyword>
<dbReference type="SUPFAM" id="SSF88659">
    <property type="entry name" value="Sigma3 and sigma4 domains of RNA polymerase sigma factors"/>
    <property type="match status" value="1"/>
</dbReference>
<evidence type="ECO:0000259" key="7">
    <source>
        <dbReference type="Pfam" id="PF08281"/>
    </source>
</evidence>
<dbReference type="SUPFAM" id="SSF88946">
    <property type="entry name" value="Sigma2 domain of RNA polymerase sigma factors"/>
    <property type="match status" value="1"/>
</dbReference>
<dbReference type="EMBL" id="CP021112">
    <property type="protein sequence ID" value="ARQ00855.1"/>
    <property type="molecule type" value="Genomic_DNA"/>
</dbReference>
<evidence type="ECO:0000256" key="5">
    <source>
        <dbReference type="ARBA" id="ARBA00023163"/>
    </source>
</evidence>
<evidence type="ECO:0000256" key="4">
    <source>
        <dbReference type="ARBA" id="ARBA00023125"/>
    </source>
</evidence>
<evidence type="ECO:0000256" key="1">
    <source>
        <dbReference type="ARBA" id="ARBA00010641"/>
    </source>
</evidence>
<sequence>MKGDAEWADLMRAAKAGNGAAYDRCLREMAQALRPLVRRGMYRAGANPAETEDVVQDILIAVHLKRHTWDDTRPIGPWIAGIARYKIIDSLRKRGSRIELPIEDFVEIIPAETETEIASERDVTRSLEALPEGQRNVVRAIAIDGISIASTAQKLNMSEGAVRVALHRGLGALAKRHSQDT</sequence>
<dbReference type="NCBIfam" id="TIGR02937">
    <property type="entry name" value="sigma70-ECF"/>
    <property type="match status" value="1"/>
</dbReference>
<comment type="similarity">
    <text evidence="1">Belongs to the sigma-70 factor family. ECF subfamily.</text>
</comment>
<dbReference type="InterPro" id="IPR014284">
    <property type="entry name" value="RNA_pol_sigma-70_dom"/>
</dbReference>
<dbReference type="InterPro" id="IPR013325">
    <property type="entry name" value="RNA_pol_sigma_r2"/>
</dbReference>
<dbReference type="Pfam" id="PF08281">
    <property type="entry name" value="Sigma70_r4_2"/>
    <property type="match status" value="1"/>
</dbReference>
<dbReference type="GO" id="GO:0003677">
    <property type="term" value="F:DNA binding"/>
    <property type="evidence" value="ECO:0007669"/>
    <property type="project" value="UniProtKB-KW"/>
</dbReference>
<dbReference type="InterPro" id="IPR036388">
    <property type="entry name" value="WH-like_DNA-bd_sf"/>
</dbReference>
<protein>
    <submittedName>
        <fullName evidence="8">RNA polymerase subunit sigma</fullName>
    </submittedName>
</protein>
<dbReference type="Proteomes" id="UP000194137">
    <property type="component" value="Chromosome"/>
</dbReference>
<dbReference type="InterPro" id="IPR013249">
    <property type="entry name" value="RNA_pol_sigma70_r4_t2"/>
</dbReference>
<reference evidence="8 9" key="1">
    <citation type="submission" date="2017-05" db="EMBL/GenBank/DDBJ databases">
        <title>Full genome sequence of Pseudorhodoplanes sinuspersici.</title>
        <authorList>
            <person name="Dastgheib S.M.M."/>
            <person name="Shavandi M."/>
            <person name="Tirandaz H."/>
        </authorList>
    </citation>
    <scope>NUCLEOTIDE SEQUENCE [LARGE SCALE GENOMIC DNA]</scope>
    <source>
        <strain evidence="8 9">RIPI110</strain>
    </source>
</reference>
<evidence type="ECO:0000256" key="2">
    <source>
        <dbReference type="ARBA" id="ARBA00023015"/>
    </source>
</evidence>
<organism evidence="8 9">
    <name type="scientific">Pseudorhodoplanes sinuspersici</name>
    <dbReference type="NCBI Taxonomy" id="1235591"/>
    <lineage>
        <taxon>Bacteria</taxon>
        <taxon>Pseudomonadati</taxon>
        <taxon>Pseudomonadota</taxon>
        <taxon>Alphaproteobacteria</taxon>
        <taxon>Hyphomicrobiales</taxon>
        <taxon>Pseudorhodoplanes</taxon>
    </lineage>
</organism>
<feature type="domain" description="RNA polymerase sigma-70 region 2" evidence="6">
    <location>
        <begin position="30"/>
        <end position="95"/>
    </location>
</feature>
<dbReference type="NCBIfam" id="NF009165">
    <property type="entry name" value="PRK12512.1"/>
    <property type="match status" value="1"/>
</dbReference>
<keyword evidence="9" id="KW-1185">Reference proteome</keyword>
<name>A0A1W6ZVT2_9HYPH</name>
<evidence type="ECO:0000259" key="6">
    <source>
        <dbReference type="Pfam" id="PF04542"/>
    </source>
</evidence>